<protein>
    <recommendedName>
        <fullName evidence="1">serine--tRNA ligase</fullName>
        <ecNumber evidence="1">6.1.1.11</ecNumber>
    </recommendedName>
    <alternativeName>
        <fullName evidence="7">Seryl-tRNA synthetase</fullName>
    </alternativeName>
</protein>
<feature type="domain" description="Aminoacyl-transfer RNA synthetases class-II family profile" evidence="10">
    <location>
        <begin position="243"/>
        <end position="530"/>
    </location>
</feature>
<evidence type="ECO:0000256" key="4">
    <source>
        <dbReference type="ARBA" id="ARBA00022840"/>
    </source>
</evidence>
<dbReference type="SUPFAM" id="SSF46589">
    <property type="entry name" value="tRNA-binding arm"/>
    <property type="match status" value="1"/>
</dbReference>
<dbReference type="Gene3D" id="3.30.930.10">
    <property type="entry name" value="Bira Bifunctional Protein, Domain 2"/>
    <property type="match status" value="1"/>
</dbReference>
<dbReference type="FunFam" id="3.30.930.10:FF:000055">
    <property type="entry name" value="Serine--tRNA ligase"/>
    <property type="match status" value="1"/>
</dbReference>
<dbReference type="InterPro" id="IPR002317">
    <property type="entry name" value="Ser-tRNA-ligase_type_1"/>
</dbReference>
<dbReference type="Proteomes" id="UP000054558">
    <property type="component" value="Unassembled WGS sequence"/>
</dbReference>
<reference evidence="11 12" key="1">
    <citation type="journal article" date="2014" name="Nat. Commun.">
        <title>Klebsormidium flaccidum genome reveals primary factors for plant terrestrial adaptation.</title>
        <authorList>
            <person name="Hori K."/>
            <person name="Maruyama F."/>
            <person name="Fujisawa T."/>
            <person name="Togashi T."/>
            <person name="Yamamoto N."/>
            <person name="Seo M."/>
            <person name="Sato S."/>
            <person name="Yamada T."/>
            <person name="Mori H."/>
            <person name="Tajima N."/>
            <person name="Moriyama T."/>
            <person name="Ikeuchi M."/>
            <person name="Watanabe M."/>
            <person name="Wada H."/>
            <person name="Kobayashi K."/>
            <person name="Saito M."/>
            <person name="Masuda T."/>
            <person name="Sasaki-Sekimoto Y."/>
            <person name="Mashiguchi K."/>
            <person name="Awai K."/>
            <person name="Shimojima M."/>
            <person name="Masuda S."/>
            <person name="Iwai M."/>
            <person name="Nobusawa T."/>
            <person name="Narise T."/>
            <person name="Kondo S."/>
            <person name="Saito H."/>
            <person name="Sato R."/>
            <person name="Murakawa M."/>
            <person name="Ihara Y."/>
            <person name="Oshima-Yamada Y."/>
            <person name="Ohtaka K."/>
            <person name="Satoh M."/>
            <person name="Sonobe K."/>
            <person name="Ishii M."/>
            <person name="Ohtani R."/>
            <person name="Kanamori-Sato M."/>
            <person name="Honoki R."/>
            <person name="Miyazaki D."/>
            <person name="Mochizuki H."/>
            <person name="Umetsu J."/>
            <person name="Higashi K."/>
            <person name="Shibata D."/>
            <person name="Kamiya Y."/>
            <person name="Sato N."/>
            <person name="Nakamura Y."/>
            <person name="Tabata S."/>
            <person name="Ida S."/>
            <person name="Kurokawa K."/>
            <person name="Ohta H."/>
        </authorList>
    </citation>
    <scope>NUCLEOTIDE SEQUENCE [LARGE SCALE GENOMIC DNA]</scope>
    <source>
        <strain evidence="11 12">NIES-2285</strain>
    </source>
</reference>
<dbReference type="InterPro" id="IPR015866">
    <property type="entry name" value="Ser-tRNA-synth_1_N"/>
</dbReference>
<keyword evidence="12" id="KW-1185">Reference proteome</keyword>
<name>A0A1Y1IFN2_KLENI</name>
<keyword evidence="8" id="KW-0175">Coiled coil</keyword>
<accession>A0A1Y1IFN2</accession>
<dbReference type="InterPro" id="IPR042103">
    <property type="entry name" value="SerRS_1_N_sf"/>
</dbReference>
<dbReference type="InterPro" id="IPR002314">
    <property type="entry name" value="aa-tRNA-synt_IIb"/>
</dbReference>
<dbReference type="Gene3D" id="1.10.287.40">
    <property type="entry name" value="Serine-tRNA synthetase, tRNA binding domain"/>
    <property type="match status" value="1"/>
</dbReference>
<dbReference type="GO" id="GO:0070158">
    <property type="term" value="P:mitochondrial seryl-tRNA aminoacylation"/>
    <property type="evidence" value="ECO:0000318"/>
    <property type="project" value="GO_Central"/>
</dbReference>
<evidence type="ECO:0000256" key="8">
    <source>
        <dbReference type="SAM" id="Coils"/>
    </source>
</evidence>
<dbReference type="AlphaFoldDB" id="A0A1Y1IFN2"/>
<evidence type="ECO:0000259" key="10">
    <source>
        <dbReference type="PROSITE" id="PS50862"/>
    </source>
</evidence>
<keyword evidence="5" id="KW-0648">Protein biosynthesis</keyword>
<feature type="coiled-coil region" evidence="8">
    <location>
        <begin position="174"/>
        <end position="208"/>
    </location>
</feature>
<evidence type="ECO:0000256" key="2">
    <source>
        <dbReference type="ARBA" id="ARBA00022598"/>
    </source>
</evidence>
<dbReference type="PANTHER" id="PTHR11778">
    <property type="entry name" value="SERYL-TRNA SYNTHETASE"/>
    <property type="match status" value="1"/>
</dbReference>
<organism evidence="11 12">
    <name type="scientific">Klebsormidium nitens</name>
    <name type="common">Green alga</name>
    <name type="synonym">Ulothrix nitens</name>
    <dbReference type="NCBI Taxonomy" id="105231"/>
    <lineage>
        <taxon>Eukaryota</taxon>
        <taxon>Viridiplantae</taxon>
        <taxon>Streptophyta</taxon>
        <taxon>Klebsormidiophyceae</taxon>
        <taxon>Klebsormidiales</taxon>
        <taxon>Klebsormidiaceae</taxon>
        <taxon>Klebsormidium</taxon>
    </lineage>
</organism>
<dbReference type="InterPro" id="IPR045864">
    <property type="entry name" value="aa-tRNA-synth_II/BPL/LPL"/>
</dbReference>
<dbReference type="GO" id="GO:0000049">
    <property type="term" value="F:tRNA binding"/>
    <property type="evidence" value="ECO:0000318"/>
    <property type="project" value="GO_Central"/>
</dbReference>
<keyword evidence="6" id="KW-0030">Aminoacyl-tRNA synthetase</keyword>
<dbReference type="PRINTS" id="PR00981">
    <property type="entry name" value="TRNASYNTHSER"/>
</dbReference>
<evidence type="ECO:0000256" key="1">
    <source>
        <dbReference type="ARBA" id="ARBA00012840"/>
    </source>
</evidence>
<dbReference type="SUPFAM" id="SSF55681">
    <property type="entry name" value="Class II aaRS and biotin synthetases"/>
    <property type="match status" value="1"/>
</dbReference>
<dbReference type="GO" id="GO:0005739">
    <property type="term" value="C:mitochondrion"/>
    <property type="evidence" value="ECO:0000318"/>
    <property type="project" value="GO_Central"/>
</dbReference>
<evidence type="ECO:0000256" key="9">
    <source>
        <dbReference type="SAM" id="MobiDB-lite"/>
    </source>
</evidence>
<dbReference type="InterPro" id="IPR010978">
    <property type="entry name" value="tRNA-bd_arm"/>
</dbReference>
<dbReference type="NCBIfam" id="TIGR00414">
    <property type="entry name" value="serS"/>
    <property type="match status" value="1"/>
</dbReference>
<dbReference type="InterPro" id="IPR006195">
    <property type="entry name" value="aa-tRNA-synth_II"/>
</dbReference>
<keyword evidence="2 11" id="KW-0436">Ligase</keyword>
<dbReference type="Pfam" id="PF00587">
    <property type="entry name" value="tRNA-synt_2b"/>
    <property type="match status" value="1"/>
</dbReference>
<dbReference type="EMBL" id="DF237365">
    <property type="protein sequence ID" value="GAQ88289.1"/>
    <property type="molecule type" value="Genomic_DNA"/>
</dbReference>
<dbReference type="CDD" id="cd00770">
    <property type="entry name" value="SerRS_core"/>
    <property type="match status" value="1"/>
</dbReference>
<proteinExistence type="predicted"/>
<evidence type="ECO:0000313" key="11">
    <source>
        <dbReference type="EMBL" id="GAQ88289.1"/>
    </source>
</evidence>
<feature type="region of interest" description="Disordered" evidence="9">
    <location>
        <begin position="61"/>
        <end position="82"/>
    </location>
</feature>
<keyword evidence="3" id="KW-0547">Nucleotide-binding</keyword>
<dbReference type="PROSITE" id="PS50862">
    <property type="entry name" value="AA_TRNA_LIGASE_II"/>
    <property type="match status" value="1"/>
</dbReference>
<evidence type="ECO:0000256" key="6">
    <source>
        <dbReference type="ARBA" id="ARBA00023146"/>
    </source>
</evidence>
<evidence type="ECO:0000256" key="5">
    <source>
        <dbReference type="ARBA" id="ARBA00022917"/>
    </source>
</evidence>
<dbReference type="STRING" id="105231.A0A1Y1IFN2"/>
<evidence type="ECO:0000256" key="7">
    <source>
        <dbReference type="ARBA" id="ARBA00031113"/>
    </source>
</evidence>
<dbReference type="GO" id="GO:0004828">
    <property type="term" value="F:serine-tRNA ligase activity"/>
    <property type="evidence" value="ECO:0000318"/>
    <property type="project" value="GO_Central"/>
</dbReference>
<dbReference type="OMA" id="EQNCIDR"/>
<gene>
    <name evidence="11" type="ORF">KFL_004160020</name>
</gene>
<evidence type="ECO:0000256" key="3">
    <source>
        <dbReference type="ARBA" id="ARBA00022741"/>
    </source>
</evidence>
<dbReference type="GO" id="GO:0005524">
    <property type="term" value="F:ATP binding"/>
    <property type="evidence" value="ECO:0007669"/>
    <property type="project" value="UniProtKB-KW"/>
</dbReference>
<dbReference type="InterPro" id="IPR033729">
    <property type="entry name" value="SerRS_core"/>
</dbReference>
<dbReference type="Pfam" id="PF02403">
    <property type="entry name" value="Seryl_tRNA_N"/>
    <property type="match status" value="1"/>
</dbReference>
<sequence>MALASQAALRHSALRLSKLATRHLQACHHSLALRKCESAFASDVSSLRPKLFLVPDLKPKSFPSSRRPRTTTAQATGTAVPAATLEPETKAPSVPSLQAAERPSWKAAIDFKFIRDNVDLVAKNIEERKSGGDAANVVALYDQFVKMKTEVDDLRAARNANAAQMKGKLDPERRQELVAEGKRLKDDSARLEEELANLVDELQKEGQRIPNLTHPEVPRGGEEVSVVRKEAGKQREFTFPVKDHVELGEGLDLFDFDTAAEVSGQKFYYLKNAAVLLEMGLINWAIQKLYAKGFTPLSTPDLVRSGVVEKCGFQPRAENTQIYTVQDSDLCLAGTAEIPVGGLFMDKIIPEAELPIKTVAFSHCFRTEAGAAGRENRGLYRVHQFSKVEMFVVATPEQSDALHEELISLEEDMYESLGLHFKTLDMPSEDLGAPAYRKYDVEAWMPGLDKYGEISSASNCTDYQARRLNIRYRPAVNEDSAQAGKKGKGATKQPPLEFVHTLNATACAVPRMIICILENFQQEDGSVVVPEVLRPFMGGIDVLRPKE</sequence>
<dbReference type="OrthoDB" id="10264585at2759"/>
<dbReference type="EC" id="6.1.1.11" evidence="1"/>
<evidence type="ECO:0000313" key="12">
    <source>
        <dbReference type="Proteomes" id="UP000054558"/>
    </source>
</evidence>
<keyword evidence="4" id="KW-0067">ATP-binding</keyword>